<evidence type="ECO:0000313" key="8">
    <source>
        <dbReference type="EMBL" id="ROZ64371.1"/>
    </source>
</evidence>
<keyword evidence="4" id="KW-0808">Transferase</keyword>
<dbReference type="RefSeq" id="WP_123824474.1">
    <property type="nucleotide sequence ID" value="NZ_RKMF01000003.1"/>
</dbReference>
<dbReference type="OrthoDB" id="9797715at2"/>
<keyword evidence="3 8" id="KW-0762">Sugar transport</keyword>
<keyword evidence="9" id="KW-1185">Reference proteome</keyword>
<protein>
    <submittedName>
        <fullName evidence="8">PTS glucose transporter subunit IIA</fullName>
    </submittedName>
</protein>
<dbReference type="GO" id="GO:0009401">
    <property type="term" value="P:phosphoenolpyruvate-dependent sugar phosphotransferase system"/>
    <property type="evidence" value="ECO:0007669"/>
    <property type="project" value="UniProtKB-KW"/>
</dbReference>
<evidence type="ECO:0000256" key="3">
    <source>
        <dbReference type="ARBA" id="ARBA00022597"/>
    </source>
</evidence>
<keyword evidence="6" id="KW-0418">Kinase</keyword>
<evidence type="ECO:0000313" key="9">
    <source>
        <dbReference type="Proteomes" id="UP000270616"/>
    </source>
</evidence>
<reference evidence="8 9" key="1">
    <citation type="submission" date="2018-10" db="EMBL/GenBank/DDBJ databases">
        <title>Kocuria sp. M5W7-7, whole genome shotgun sequence.</title>
        <authorList>
            <person name="Tuo L."/>
        </authorList>
    </citation>
    <scope>NUCLEOTIDE SEQUENCE [LARGE SCALE GENOMIC DNA]</scope>
    <source>
        <strain evidence="8 9">M5W7-7</strain>
    </source>
</reference>
<dbReference type="Gene3D" id="2.70.70.10">
    <property type="entry name" value="Glucose Permease (Domain IIA)"/>
    <property type="match status" value="1"/>
</dbReference>
<dbReference type="PROSITE" id="PS00371">
    <property type="entry name" value="PTS_EIIA_TYPE_1_HIS"/>
    <property type="match status" value="1"/>
</dbReference>
<dbReference type="PANTHER" id="PTHR45008:SF1">
    <property type="entry name" value="PTS SYSTEM GLUCOSE-SPECIFIC EIIA COMPONENT"/>
    <property type="match status" value="1"/>
</dbReference>
<keyword evidence="5" id="KW-0598">Phosphotransferase system</keyword>
<evidence type="ECO:0000259" key="7">
    <source>
        <dbReference type="PROSITE" id="PS51093"/>
    </source>
</evidence>
<evidence type="ECO:0000256" key="1">
    <source>
        <dbReference type="ARBA" id="ARBA00004496"/>
    </source>
</evidence>
<dbReference type="EMBL" id="RKMF01000003">
    <property type="protein sequence ID" value="ROZ64371.1"/>
    <property type="molecule type" value="Genomic_DNA"/>
</dbReference>
<evidence type="ECO:0000256" key="2">
    <source>
        <dbReference type="ARBA" id="ARBA00022448"/>
    </source>
</evidence>
<dbReference type="SUPFAM" id="SSF51261">
    <property type="entry name" value="Duplicated hybrid motif"/>
    <property type="match status" value="1"/>
</dbReference>
<evidence type="ECO:0000256" key="5">
    <source>
        <dbReference type="ARBA" id="ARBA00022683"/>
    </source>
</evidence>
<gene>
    <name evidence="8" type="ORF">EDL96_03760</name>
</gene>
<dbReference type="InterPro" id="IPR001127">
    <property type="entry name" value="PTS_EIIA_1_perm"/>
</dbReference>
<accession>A0A3N4A6G3</accession>
<dbReference type="GO" id="GO:0016301">
    <property type="term" value="F:kinase activity"/>
    <property type="evidence" value="ECO:0007669"/>
    <property type="project" value="UniProtKB-KW"/>
</dbReference>
<dbReference type="AlphaFoldDB" id="A0A3N4A6G3"/>
<dbReference type="Proteomes" id="UP000270616">
    <property type="component" value="Unassembled WGS sequence"/>
</dbReference>
<proteinExistence type="predicted"/>
<dbReference type="PANTHER" id="PTHR45008">
    <property type="entry name" value="PTS SYSTEM GLUCOSE-SPECIFIC EIIA COMPONENT"/>
    <property type="match status" value="1"/>
</dbReference>
<dbReference type="PROSITE" id="PS51093">
    <property type="entry name" value="PTS_EIIA_TYPE_1"/>
    <property type="match status" value="1"/>
</dbReference>
<keyword evidence="2" id="KW-0813">Transport</keyword>
<dbReference type="NCBIfam" id="TIGR00830">
    <property type="entry name" value="PTBA"/>
    <property type="match status" value="1"/>
</dbReference>
<comment type="caution">
    <text evidence="8">The sequence shown here is derived from an EMBL/GenBank/DDBJ whole genome shotgun (WGS) entry which is preliminary data.</text>
</comment>
<name>A0A3N4A6G3_9MICC</name>
<evidence type="ECO:0000256" key="6">
    <source>
        <dbReference type="ARBA" id="ARBA00022777"/>
    </source>
</evidence>
<feature type="domain" description="PTS EIIA type-1" evidence="7">
    <location>
        <begin position="21"/>
        <end position="127"/>
    </location>
</feature>
<dbReference type="GO" id="GO:0005737">
    <property type="term" value="C:cytoplasm"/>
    <property type="evidence" value="ECO:0007669"/>
    <property type="project" value="UniProtKB-SubCell"/>
</dbReference>
<comment type="subcellular location">
    <subcellularLocation>
        <location evidence="1">Cytoplasm</location>
    </subcellularLocation>
</comment>
<dbReference type="InterPro" id="IPR050890">
    <property type="entry name" value="PTS_EIIA_component"/>
</dbReference>
<organism evidence="8 9">
    <name type="scientific">Kocuria soli</name>
    <dbReference type="NCBI Taxonomy" id="2485125"/>
    <lineage>
        <taxon>Bacteria</taxon>
        <taxon>Bacillati</taxon>
        <taxon>Actinomycetota</taxon>
        <taxon>Actinomycetes</taxon>
        <taxon>Micrococcales</taxon>
        <taxon>Micrococcaceae</taxon>
        <taxon>Kocuria</taxon>
    </lineage>
</organism>
<evidence type="ECO:0000256" key="4">
    <source>
        <dbReference type="ARBA" id="ARBA00022679"/>
    </source>
</evidence>
<dbReference type="Pfam" id="PF00358">
    <property type="entry name" value="PTS_EIIA_1"/>
    <property type="match status" value="1"/>
</dbReference>
<sequence>MSTTVRTPFAGRAVPLTEVPDPVFAQGMVGPGAAVVPAQDAAKLTVVAPVAGTVMKAMPHAVAVVTEAGQGVLVHVGLDTVELKGEGFEVLVEKKQNVTAGQELLRVDAAAVRAKGYNLCSPVVVMDGKSDDVAEQAGGPVSDGATLFRILTEGTD</sequence>
<dbReference type="InterPro" id="IPR011055">
    <property type="entry name" value="Dup_hybrid_motif"/>
</dbReference>